<dbReference type="Pfam" id="PF07727">
    <property type="entry name" value="RVT_2"/>
    <property type="match status" value="1"/>
</dbReference>
<evidence type="ECO:0000313" key="2">
    <source>
        <dbReference type="EMBL" id="KAI5342555.1"/>
    </source>
</evidence>
<accession>A0AAD4WFL2</accession>
<comment type="caution">
    <text evidence="2">The sequence shown here is derived from an EMBL/GenBank/DDBJ whole genome shotgun (WGS) entry which is preliminary data.</text>
</comment>
<protein>
    <recommendedName>
        <fullName evidence="1">Reverse transcriptase Ty1/copia-type domain-containing protein</fullName>
    </recommendedName>
</protein>
<reference evidence="2 3" key="1">
    <citation type="journal article" date="2022" name="G3 (Bethesda)">
        <title>Whole-genome sequence and methylome profiling of the almond [Prunus dulcis (Mill.) D.A. Webb] cultivar 'Nonpareil'.</title>
        <authorList>
            <person name="D'Amico-Willman K.M."/>
            <person name="Ouma W.Z."/>
            <person name="Meulia T."/>
            <person name="Sideli G.M."/>
            <person name="Gradziel T.M."/>
            <person name="Fresnedo-Ramirez J."/>
        </authorList>
    </citation>
    <scope>NUCLEOTIDE SEQUENCE [LARGE SCALE GENOMIC DNA]</scope>
    <source>
        <strain evidence="2">Clone GOH B32 T37-40</strain>
    </source>
</reference>
<organism evidence="2 3">
    <name type="scientific">Prunus dulcis</name>
    <name type="common">Almond</name>
    <name type="synonym">Amygdalus dulcis</name>
    <dbReference type="NCBI Taxonomy" id="3755"/>
    <lineage>
        <taxon>Eukaryota</taxon>
        <taxon>Viridiplantae</taxon>
        <taxon>Streptophyta</taxon>
        <taxon>Embryophyta</taxon>
        <taxon>Tracheophyta</taxon>
        <taxon>Spermatophyta</taxon>
        <taxon>Magnoliopsida</taxon>
        <taxon>eudicotyledons</taxon>
        <taxon>Gunneridae</taxon>
        <taxon>Pentapetalae</taxon>
        <taxon>rosids</taxon>
        <taxon>fabids</taxon>
        <taxon>Rosales</taxon>
        <taxon>Rosaceae</taxon>
        <taxon>Amygdaloideae</taxon>
        <taxon>Amygdaleae</taxon>
        <taxon>Prunus</taxon>
    </lineage>
</organism>
<proteinExistence type="predicted"/>
<name>A0AAD4WFL2_PRUDU</name>
<evidence type="ECO:0000259" key="1">
    <source>
        <dbReference type="Pfam" id="PF07727"/>
    </source>
</evidence>
<dbReference type="Proteomes" id="UP001054821">
    <property type="component" value="Chromosome 2"/>
</dbReference>
<evidence type="ECO:0000313" key="3">
    <source>
        <dbReference type="Proteomes" id="UP001054821"/>
    </source>
</evidence>
<feature type="domain" description="Reverse transcriptase Ty1/copia-type" evidence="1">
    <location>
        <begin position="132"/>
        <end position="239"/>
    </location>
</feature>
<dbReference type="AlphaFoldDB" id="A0AAD4WFL2"/>
<sequence length="240" mass="27595">MPIGVLVNVASMGSLVIDTTRGRKYIREVMYLLGLMENLLSVGQMDEHGYFLVFGEGMCKVFDDSSMNCLIIKESTIFSRPSQHIPSDISSEERNTQAYDHSPLKWRRLDDVLAQCNLCIIEPKKYAEAAQDTFLNGVLQEEIYIDQPEGFVVKGKEDKVYRLHKALYGLKQAPRAWYGEIDTYFMQCGFEKSLSESTLYTNTIGDRDILIVYTYVDEIVYTGSSKELLEEFKEDMEMKY</sequence>
<gene>
    <name evidence="2" type="ORF">L3X38_010430</name>
</gene>
<dbReference type="EMBL" id="JAJFAZ020000002">
    <property type="protein sequence ID" value="KAI5342555.1"/>
    <property type="molecule type" value="Genomic_DNA"/>
</dbReference>
<dbReference type="InterPro" id="IPR013103">
    <property type="entry name" value="RVT_2"/>
</dbReference>
<keyword evidence="3" id="KW-1185">Reference proteome</keyword>